<sequence length="1267" mass="136852">MTGYSPTSHPALITMKQTKRAFQWFHPKRPSSSTKSTITSPSSDHSSANVAPKSINPPSVLAQPPVIIYGGTGGRGGDGDIGGAGGTGGGPIVNFMTNTKEKLEKWLLSPPEMTQKQHDTEQLRSEGTGQWFLEDGRFIEWQNDPGVLWIEGPSGAGKSVISSMVIKELFSKRAEFPAYSCAVSFFYFDFRNKETQSLEIALRRLLLQLSAQSPCPYKTLDKQYKLSAGQKLPSYQDLVSLLLKLLHELGRTYVVLDALDECDSTNFEQLVGLVSQLKAWTETPLHLYITSQPRAIFTKGFADVNHIVLYSDTVGQDIKLFVANELHTNTALNAWQPSAGLVTERITLKSKGMFRLAACLLTELSCCLWGEDEELDQILERLPNDLFGIYDRFIYAIPKEHFIYVEAALRWIMFNEGSLLFDTQMDLTRLGDAVAFDFSNAVQYTYKPTRRRSSLSAMPKWLAGLIQYDNHTLACSITLAHASVQEYLLSDHFREKFNSNLSEKFSHAFISQCCISYLLHFRDQPLESGTDHDLRHKYPLGQYAAGKWYHHMTQSDEQETLLSLGMQLLQDGSKQYEALYHLNGKPEYVPPLYLCCSQGYLECVSQLIEKGAEINPANARNTPLSVASYCGKIDIVHLLLAKGADVDLFAVEDGTALIAACLGNELEIVQLLLEKGANINMVSGEYGSPLATNAYWGNLDIIQILLEKGANINLVGGVYGSPLGAASYRGNLDIVQFLIEKGANVNLAGGEFGSPLAAASYTHRLDIVQILLEEGANVDLVGGEYGSPLAAASASSSCFSTLDMVQLLLKKGADVNLVGGEYGNPLAAASYHNRLDVVQALLNNGADINLIGGHYGSPLVAASYRGNLDIVQLLLEKGANVNLADEECGTILAAASYGGRLDIVQLLLEKGVNVNLDGGKYGSPLAAASSSYLSNLNVVQLLLEKGADVNLVGGEYGSPLTAASYHGRLDIVQLLLKKGANINLIGGHYGSPLVAASRAYICKWDIVQLLLEKGANVNQTVEESGRILAAASYEGRLNIVQLLLENGVNVNLDGGKYGSSLAAAASSYTSNLNIVQLLLEKGADVNLVSGEYDTPLIAASYHGKVDIVQLLLKEGADVNLIGGHHGSPLVAASRSPTGNLDIVQLLLENGANVNVVGGEFGSPLATASHMGRLNIVKLLLKKGADVNLAGGEYGSPLAAASASPWGYQPTVLVHILLESGADVKSQGGHALKEALKKDYKAVVALLQEYGAVLDEEEKKKSGALLQR</sequence>
<dbReference type="PANTHER" id="PTHR24198">
    <property type="entry name" value="ANKYRIN REPEAT AND PROTEIN KINASE DOMAIN-CONTAINING PROTEIN"/>
    <property type="match status" value="1"/>
</dbReference>
<dbReference type="SMART" id="SM00248">
    <property type="entry name" value="ANK"/>
    <property type="match status" value="20"/>
</dbReference>
<dbReference type="InterPro" id="IPR036770">
    <property type="entry name" value="Ankyrin_rpt-contain_sf"/>
</dbReference>
<feature type="repeat" description="ANK" evidence="3">
    <location>
        <begin position="1124"/>
        <end position="1158"/>
    </location>
</feature>
<dbReference type="AlphaFoldDB" id="A0A8H6WXX6"/>
<dbReference type="EMBL" id="JACAZH010000064">
    <property type="protein sequence ID" value="KAF7330705.1"/>
    <property type="molecule type" value="Genomic_DNA"/>
</dbReference>
<evidence type="ECO:0000313" key="6">
    <source>
        <dbReference type="EMBL" id="KAF7330705.1"/>
    </source>
</evidence>
<dbReference type="Proteomes" id="UP000623467">
    <property type="component" value="Unassembled WGS sequence"/>
</dbReference>
<feature type="domain" description="Nephrocystin 3-like N-terminal" evidence="5">
    <location>
        <begin position="127"/>
        <end position="291"/>
    </location>
</feature>
<feature type="repeat" description="ANK" evidence="3">
    <location>
        <begin position="821"/>
        <end position="853"/>
    </location>
</feature>
<feature type="repeat" description="ANK" evidence="3">
    <location>
        <begin position="751"/>
        <end position="783"/>
    </location>
</feature>
<name>A0A8H6WXX6_9AGAR</name>
<evidence type="ECO:0000256" key="2">
    <source>
        <dbReference type="ARBA" id="ARBA00023043"/>
    </source>
</evidence>
<dbReference type="Gene3D" id="1.25.40.20">
    <property type="entry name" value="Ankyrin repeat-containing domain"/>
    <property type="match status" value="3"/>
</dbReference>
<dbReference type="PANTHER" id="PTHR24198:SF194">
    <property type="entry name" value="INVERSIN-A"/>
    <property type="match status" value="1"/>
</dbReference>
<feature type="repeat" description="ANK" evidence="3">
    <location>
        <begin position="721"/>
        <end position="750"/>
    </location>
</feature>
<dbReference type="Pfam" id="PF00023">
    <property type="entry name" value="Ank"/>
    <property type="match status" value="1"/>
</dbReference>
<dbReference type="Gene3D" id="3.40.50.300">
    <property type="entry name" value="P-loop containing nucleotide triphosphate hydrolases"/>
    <property type="match status" value="1"/>
</dbReference>
<dbReference type="PROSITE" id="PS50297">
    <property type="entry name" value="ANK_REP_REGION"/>
    <property type="match status" value="10"/>
</dbReference>
<dbReference type="InterPro" id="IPR002110">
    <property type="entry name" value="Ankyrin_rpt"/>
</dbReference>
<feature type="repeat" description="ANK" evidence="3">
    <location>
        <begin position="854"/>
        <end position="886"/>
    </location>
</feature>
<feature type="repeat" description="ANK" evidence="3">
    <location>
        <begin position="652"/>
        <end position="684"/>
    </location>
</feature>
<evidence type="ECO:0000313" key="7">
    <source>
        <dbReference type="Proteomes" id="UP000623467"/>
    </source>
</evidence>
<gene>
    <name evidence="6" type="ORF">MSAN_02448600</name>
</gene>
<feature type="repeat" description="ANK" evidence="3">
    <location>
        <begin position="619"/>
        <end position="651"/>
    </location>
</feature>
<feature type="repeat" description="ANK" evidence="3">
    <location>
        <begin position="887"/>
        <end position="919"/>
    </location>
</feature>
<feature type="repeat" description="ANK" evidence="3">
    <location>
        <begin position="685"/>
        <end position="717"/>
    </location>
</feature>
<dbReference type="InterPro" id="IPR056884">
    <property type="entry name" value="NPHP3-like_N"/>
</dbReference>
<feature type="repeat" description="ANK" evidence="3">
    <location>
        <begin position="1023"/>
        <end position="1055"/>
    </location>
</feature>
<keyword evidence="1" id="KW-0677">Repeat</keyword>
<organism evidence="6 7">
    <name type="scientific">Mycena sanguinolenta</name>
    <dbReference type="NCBI Taxonomy" id="230812"/>
    <lineage>
        <taxon>Eukaryota</taxon>
        <taxon>Fungi</taxon>
        <taxon>Dikarya</taxon>
        <taxon>Basidiomycota</taxon>
        <taxon>Agaricomycotina</taxon>
        <taxon>Agaricomycetes</taxon>
        <taxon>Agaricomycetidae</taxon>
        <taxon>Agaricales</taxon>
        <taxon>Marasmiineae</taxon>
        <taxon>Mycenaceae</taxon>
        <taxon>Mycena</taxon>
    </lineage>
</organism>
<feature type="region of interest" description="Disordered" evidence="4">
    <location>
        <begin position="25"/>
        <end position="62"/>
    </location>
</feature>
<feature type="repeat" description="ANK" evidence="3">
    <location>
        <begin position="587"/>
        <end position="619"/>
    </location>
</feature>
<comment type="caution">
    <text evidence="6">The sequence shown here is derived from an EMBL/GenBank/DDBJ whole genome shotgun (WGS) entry which is preliminary data.</text>
</comment>
<accession>A0A8H6WXX6</accession>
<protein>
    <submittedName>
        <fullName evidence="6">Pfs domain-containing protein</fullName>
    </submittedName>
</protein>
<dbReference type="SUPFAM" id="SSF48403">
    <property type="entry name" value="Ankyrin repeat"/>
    <property type="match status" value="2"/>
</dbReference>
<dbReference type="OrthoDB" id="4772757at2759"/>
<dbReference type="Pfam" id="PF12796">
    <property type="entry name" value="Ank_2"/>
    <property type="match status" value="7"/>
</dbReference>
<dbReference type="PROSITE" id="PS50088">
    <property type="entry name" value="ANK_REPEAT"/>
    <property type="match status" value="14"/>
</dbReference>
<evidence type="ECO:0000256" key="1">
    <source>
        <dbReference type="ARBA" id="ARBA00022737"/>
    </source>
</evidence>
<keyword evidence="2 3" id="KW-0040">ANK repeat</keyword>
<evidence type="ECO:0000259" key="5">
    <source>
        <dbReference type="Pfam" id="PF24883"/>
    </source>
</evidence>
<proteinExistence type="predicted"/>
<feature type="repeat" description="ANK" evidence="3">
    <location>
        <begin position="955"/>
        <end position="987"/>
    </location>
</feature>
<feature type="repeat" description="ANK" evidence="3">
    <location>
        <begin position="1159"/>
        <end position="1191"/>
    </location>
</feature>
<dbReference type="SUPFAM" id="SSF52540">
    <property type="entry name" value="P-loop containing nucleoside triphosphate hydrolases"/>
    <property type="match status" value="1"/>
</dbReference>
<reference evidence="6" key="1">
    <citation type="submission" date="2020-05" db="EMBL/GenBank/DDBJ databases">
        <title>Mycena genomes resolve the evolution of fungal bioluminescence.</title>
        <authorList>
            <person name="Tsai I.J."/>
        </authorList>
    </citation>
    <scope>NUCLEOTIDE SEQUENCE</scope>
    <source>
        <strain evidence="6">160909Yilan</strain>
    </source>
</reference>
<dbReference type="InterPro" id="IPR027417">
    <property type="entry name" value="P-loop_NTPase"/>
</dbReference>
<dbReference type="Pfam" id="PF24883">
    <property type="entry name" value="NPHP3_N"/>
    <property type="match status" value="1"/>
</dbReference>
<evidence type="ECO:0000256" key="3">
    <source>
        <dbReference type="PROSITE-ProRule" id="PRU00023"/>
    </source>
</evidence>
<evidence type="ECO:0000256" key="4">
    <source>
        <dbReference type="SAM" id="MobiDB-lite"/>
    </source>
</evidence>
<feature type="repeat" description="ANK" evidence="3">
    <location>
        <begin position="1091"/>
        <end position="1123"/>
    </location>
</feature>
<feature type="compositionally biased region" description="Low complexity" evidence="4">
    <location>
        <begin position="30"/>
        <end position="47"/>
    </location>
</feature>
<keyword evidence="7" id="KW-1185">Reference proteome</keyword>